<evidence type="ECO:0000259" key="2">
    <source>
        <dbReference type="Pfam" id="PF09990"/>
    </source>
</evidence>
<feature type="transmembrane region" description="Helical" evidence="1">
    <location>
        <begin position="103"/>
        <end position="123"/>
    </location>
</feature>
<dbReference type="KEGG" id="age:AA314_02998"/>
<feature type="transmembrane region" description="Helical" evidence="1">
    <location>
        <begin position="76"/>
        <end position="97"/>
    </location>
</feature>
<dbReference type="Pfam" id="PF09990">
    <property type="entry name" value="DUF2231"/>
    <property type="match status" value="1"/>
</dbReference>
<proteinExistence type="predicted"/>
<dbReference type="Proteomes" id="UP000035579">
    <property type="component" value="Chromosome"/>
</dbReference>
<evidence type="ECO:0000313" key="3">
    <source>
        <dbReference type="EMBL" id="AKJ01372.1"/>
    </source>
</evidence>
<feature type="transmembrane region" description="Helical" evidence="1">
    <location>
        <begin position="44"/>
        <end position="64"/>
    </location>
</feature>
<dbReference type="RefSeq" id="WP_063796877.1">
    <property type="nucleotide sequence ID" value="NZ_CP011509.1"/>
</dbReference>
<dbReference type="InterPro" id="IPR019251">
    <property type="entry name" value="DUF2231_TM"/>
</dbReference>
<keyword evidence="6" id="KW-1185">Reference proteome</keyword>
<evidence type="ECO:0000313" key="4">
    <source>
        <dbReference type="EMBL" id="REG34191.1"/>
    </source>
</evidence>
<feature type="domain" description="DUF2231" evidence="2">
    <location>
        <begin position="6"/>
        <end position="137"/>
    </location>
</feature>
<sequence length="219" mass="23421">MDMRVHELHPTLIHAPLALLPSTVVVDLTAALTGNRRLDDAARTLWWATAASGLLAGFAGMAASQEVKADRHSRDMMFLHGLGNVGIVLGAFGVAAWRTGHRSSLFSSFVGLGAFAMAAYTGWLGGEMVYTHGVGVKELTMKGEELDQLSPSLASRQAPARLLRDAVKGLGWLLGRARQVFSGREQLDPSAFGVTAIEQKLEPQPAAEPGESRPELRPV</sequence>
<dbReference type="EMBL" id="CP011509">
    <property type="protein sequence ID" value="AKJ01372.1"/>
    <property type="molecule type" value="Genomic_DNA"/>
</dbReference>
<dbReference type="Proteomes" id="UP000256345">
    <property type="component" value="Unassembled WGS sequence"/>
</dbReference>
<gene>
    <name evidence="3" type="ORF">AA314_02998</name>
    <name evidence="4" type="ORF">ATI61_10384</name>
</gene>
<evidence type="ECO:0000256" key="1">
    <source>
        <dbReference type="SAM" id="Phobius"/>
    </source>
</evidence>
<dbReference type="AlphaFoldDB" id="A0AAC8Q5U4"/>
<keyword evidence="1" id="KW-0812">Transmembrane</keyword>
<feature type="transmembrane region" description="Helical" evidence="1">
    <location>
        <begin position="12"/>
        <end position="32"/>
    </location>
</feature>
<reference evidence="3 5" key="1">
    <citation type="submission" date="2015-05" db="EMBL/GenBank/DDBJ databases">
        <title>Genome assembly of Archangium gephyra DSM 2261.</title>
        <authorList>
            <person name="Sharma G."/>
            <person name="Subramanian S."/>
        </authorList>
    </citation>
    <scope>NUCLEOTIDE SEQUENCE [LARGE SCALE GENOMIC DNA]</scope>
    <source>
        <strain evidence="3 5">DSM 2261</strain>
    </source>
</reference>
<keyword evidence="1" id="KW-0472">Membrane</keyword>
<accession>A0AAC8Q5U4</accession>
<keyword evidence="1" id="KW-1133">Transmembrane helix</keyword>
<name>A0AAC8Q5U4_9BACT</name>
<evidence type="ECO:0000313" key="5">
    <source>
        <dbReference type="Proteomes" id="UP000035579"/>
    </source>
</evidence>
<protein>
    <submittedName>
        <fullName evidence="4">Membrane protein</fullName>
    </submittedName>
</protein>
<dbReference type="EMBL" id="QUMU01000003">
    <property type="protein sequence ID" value="REG34191.1"/>
    <property type="molecule type" value="Genomic_DNA"/>
</dbReference>
<reference evidence="4 6" key="2">
    <citation type="submission" date="2018-08" db="EMBL/GenBank/DDBJ databases">
        <title>Genomic Encyclopedia of Archaeal and Bacterial Type Strains, Phase II (KMG-II): from individual species to whole genera.</title>
        <authorList>
            <person name="Goeker M."/>
        </authorList>
    </citation>
    <scope>NUCLEOTIDE SEQUENCE [LARGE SCALE GENOMIC DNA]</scope>
    <source>
        <strain evidence="4 6">DSM 2261</strain>
    </source>
</reference>
<organism evidence="3 5">
    <name type="scientific">Archangium gephyra</name>
    <dbReference type="NCBI Taxonomy" id="48"/>
    <lineage>
        <taxon>Bacteria</taxon>
        <taxon>Pseudomonadati</taxon>
        <taxon>Myxococcota</taxon>
        <taxon>Myxococcia</taxon>
        <taxon>Myxococcales</taxon>
        <taxon>Cystobacterineae</taxon>
        <taxon>Archangiaceae</taxon>
        <taxon>Archangium</taxon>
    </lineage>
</organism>
<evidence type="ECO:0000313" key="6">
    <source>
        <dbReference type="Proteomes" id="UP000256345"/>
    </source>
</evidence>